<reference evidence="4" key="2">
    <citation type="submission" date="2016-10" db="EMBL/GenBank/DDBJ databases">
        <authorList>
            <person name="Varghese N."/>
            <person name="Submissions S."/>
        </authorList>
    </citation>
    <scope>NUCLEOTIDE SEQUENCE [LARGE SCALE GENOMIC DNA]</scope>
    <source>
        <strain evidence="4">CGMCC 1.7062</strain>
    </source>
</reference>
<dbReference type="AlphaFoldDB" id="A0A1H6BWW2"/>
<dbReference type="EMBL" id="FNVG01000027">
    <property type="protein sequence ID" value="SEG65194.1"/>
    <property type="molecule type" value="Genomic_DNA"/>
</dbReference>
<gene>
    <name evidence="2" type="ORF">SAMN04488244_11795</name>
    <name evidence="3" type="ORF">SAMN04488244_1276</name>
</gene>
<dbReference type="EMBL" id="FNVG01000017">
    <property type="protein sequence ID" value="SEG52592.1"/>
    <property type="molecule type" value="Genomic_DNA"/>
</dbReference>
<organism evidence="3 4">
    <name type="scientific">Vibrio hangzhouensis</name>
    <dbReference type="NCBI Taxonomy" id="462991"/>
    <lineage>
        <taxon>Bacteria</taxon>
        <taxon>Pseudomonadati</taxon>
        <taxon>Pseudomonadota</taxon>
        <taxon>Gammaproteobacteria</taxon>
        <taxon>Vibrionales</taxon>
        <taxon>Vibrionaceae</taxon>
        <taxon>Vibrio</taxon>
    </lineage>
</organism>
<sequence>MFNGIYRMWVMGALIAPFGCQAHYVAELTIHVNQKYQGNLVMGLQEHRLLKQVGDTELWLISDSSVQDNVATLRYTFMERQISLPENHNQLTLPSLTTPINEFASVSLNHDVFYRARVTTTDLPSESE</sequence>
<dbReference type="OrthoDB" id="5874801at2"/>
<keyword evidence="1" id="KW-0732">Signal</keyword>
<accession>A0A1H6BWW2</accession>
<name>A0A1H6BWW2_9VIBR</name>
<keyword evidence="4" id="KW-1185">Reference proteome</keyword>
<proteinExistence type="predicted"/>
<evidence type="ECO:0000313" key="2">
    <source>
        <dbReference type="EMBL" id="SEG52592.1"/>
    </source>
</evidence>
<reference evidence="3" key="1">
    <citation type="submission" date="2016-10" db="EMBL/GenBank/DDBJ databases">
        <authorList>
            <person name="de Groot N.N."/>
        </authorList>
    </citation>
    <scope>NUCLEOTIDE SEQUENCE [LARGE SCALE GENOMIC DNA]</scope>
    <source>
        <strain evidence="3">CGMCC 1.7062</strain>
    </source>
</reference>
<feature type="signal peptide" evidence="1">
    <location>
        <begin position="1"/>
        <end position="22"/>
    </location>
</feature>
<dbReference type="Proteomes" id="UP000236721">
    <property type="component" value="Unassembled WGS sequence"/>
</dbReference>
<evidence type="ECO:0000313" key="4">
    <source>
        <dbReference type="Proteomes" id="UP000236721"/>
    </source>
</evidence>
<evidence type="ECO:0000256" key="1">
    <source>
        <dbReference type="SAM" id="SignalP"/>
    </source>
</evidence>
<protein>
    <submittedName>
        <fullName evidence="3">Uncharacterized protein</fullName>
    </submittedName>
</protein>
<dbReference type="RefSeq" id="WP_103881440.1">
    <property type="nucleotide sequence ID" value="NZ_FNVG01000017.1"/>
</dbReference>
<feature type="chain" id="PRO_5014270799" evidence="1">
    <location>
        <begin position="23"/>
        <end position="128"/>
    </location>
</feature>
<evidence type="ECO:0000313" key="3">
    <source>
        <dbReference type="EMBL" id="SEG65194.1"/>
    </source>
</evidence>